<organism evidence="2 3">
    <name type="scientific">Ophiocordyceps polyrhachis-furcata BCC 54312</name>
    <dbReference type="NCBI Taxonomy" id="1330021"/>
    <lineage>
        <taxon>Eukaryota</taxon>
        <taxon>Fungi</taxon>
        <taxon>Dikarya</taxon>
        <taxon>Ascomycota</taxon>
        <taxon>Pezizomycotina</taxon>
        <taxon>Sordariomycetes</taxon>
        <taxon>Hypocreomycetidae</taxon>
        <taxon>Hypocreales</taxon>
        <taxon>Ophiocordycipitaceae</taxon>
        <taxon>Ophiocordyceps</taxon>
    </lineage>
</organism>
<protein>
    <submittedName>
        <fullName evidence="2">Uncharacterized protein</fullName>
    </submittedName>
</protein>
<evidence type="ECO:0000256" key="1">
    <source>
        <dbReference type="SAM" id="MobiDB-lite"/>
    </source>
</evidence>
<evidence type="ECO:0000313" key="2">
    <source>
        <dbReference type="EMBL" id="RCI14579.1"/>
    </source>
</evidence>
<gene>
    <name evidence="2" type="ORF">L249_6812</name>
</gene>
<feature type="compositionally biased region" description="Basic and acidic residues" evidence="1">
    <location>
        <begin position="319"/>
        <end position="328"/>
    </location>
</feature>
<reference evidence="2 3" key="1">
    <citation type="journal article" date="2015" name="BMC Genomics">
        <title>Insights from the genome of Ophiocordyceps polyrhachis-furcata to pathogenicity and host specificity in insect fungi.</title>
        <authorList>
            <person name="Wichadakul D."/>
            <person name="Kobmoo N."/>
            <person name="Ingsriswang S."/>
            <person name="Tangphatsornruang S."/>
            <person name="Chantasingh D."/>
            <person name="Luangsa-ard J.J."/>
            <person name="Eurwilaichitr L."/>
        </authorList>
    </citation>
    <scope>NUCLEOTIDE SEQUENCE [LARGE SCALE GENOMIC DNA]</scope>
    <source>
        <strain evidence="2 3">BCC 54312</strain>
    </source>
</reference>
<sequence length="328" mass="35130">MGAERGAVHDCRGDIQLAIYTIYKYRVCATPVELPQRGKQALRYPYRARAQANVVDKANVRSILIIEVADQDMVRRDGLLRPLLQRHCRLQVVTVEPSAGLPAHRTDDAHDSSHVTRATVDDAGSGAGKADVGGRNAGGRIAVRGLVEDDVGLGAVVLILHARCARHGLALLAMIPVSLDDGGPAGTGAQVLDGDPSRAQDGRRAAQAIDDGALDTDATGSAVEDKLDPAAQVVDDVLGRGGRRAGRRVCGGGGDGDVGELYEGQGERRGRYTDAKGRKAGRNLWREGRRFRTREQYSQGPWPEAVDEGPIDGRQFTARAEKTTQHLQ</sequence>
<proteinExistence type="predicted"/>
<dbReference type="EMBL" id="LKCN02000003">
    <property type="protein sequence ID" value="RCI14579.1"/>
    <property type="molecule type" value="Genomic_DNA"/>
</dbReference>
<accession>A0A367LJK2</accession>
<evidence type="ECO:0000313" key="3">
    <source>
        <dbReference type="Proteomes" id="UP000253664"/>
    </source>
</evidence>
<feature type="compositionally biased region" description="Basic and acidic residues" evidence="1">
    <location>
        <begin position="195"/>
        <end position="204"/>
    </location>
</feature>
<dbReference type="AlphaFoldDB" id="A0A367LJK2"/>
<feature type="region of interest" description="Disordered" evidence="1">
    <location>
        <begin position="293"/>
        <end position="328"/>
    </location>
</feature>
<name>A0A367LJK2_9HYPO</name>
<feature type="non-terminal residue" evidence="2">
    <location>
        <position position="328"/>
    </location>
</feature>
<feature type="region of interest" description="Disordered" evidence="1">
    <location>
        <begin position="186"/>
        <end position="220"/>
    </location>
</feature>
<comment type="caution">
    <text evidence="2">The sequence shown here is derived from an EMBL/GenBank/DDBJ whole genome shotgun (WGS) entry which is preliminary data.</text>
</comment>
<keyword evidence="3" id="KW-1185">Reference proteome</keyword>
<dbReference type="Proteomes" id="UP000253664">
    <property type="component" value="Unassembled WGS sequence"/>
</dbReference>